<evidence type="ECO:0000256" key="21">
    <source>
        <dbReference type="PIRSR" id="PIRSR602326-1"/>
    </source>
</evidence>
<feature type="binding site" description="covalent" evidence="21">
    <location>
        <position position="42"/>
    </location>
    <ligand>
        <name>heme c</name>
        <dbReference type="ChEBI" id="CHEBI:61717"/>
    </ligand>
</feature>
<dbReference type="PANTHER" id="PTHR10266:SF3">
    <property type="entry name" value="CYTOCHROME C1, HEME PROTEIN, MITOCHONDRIAL"/>
    <property type="match status" value="1"/>
</dbReference>
<dbReference type="SUPFAM" id="SSF81496">
    <property type="entry name" value="Cytochrome c1 subunit of cytochrome bc1 complex (Ubiquinol-cytochrome c reductase), transmembrane anchor"/>
    <property type="match status" value="1"/>
</dbReference>
<proteinExistence type="inferred from homology"/>
<evidence type="ECO:0000313" key="25">
    <source>
        <dbReference type="Proteomes" id="UP001168821"/>
    </source>
</evidence>
<evidence type="ECO:0000256" key="20">
    <source>
        <dbReference type="ARBA" id="ARBA00079825"/>
    </source>
</evidence>
<dbReference type="InterPro" id="IPR036909">
    <property type="entry name" value="Cyt_c-like_dom_sf"/>
</dbReference>
<dbReference type="PROSITE" id="PS51007">
    <property type="entry name" value="CYTC"/>
    <property type="match status" value="1"/>
</dbReference>
<evidence type="ECO:0000256" key="14">
    <source>
        <dbReference type="ARBA" id="ARBA00023136"/>
    </source>
</evidence>
<keyword evidence="8 21" id="KW-0479">Metal-binding</keyword>
<dbReference type="GO" id="GO:0005743">
    <property type="term" value="C:mitochondrial inner membrane"/>
    <property type="evidence" value="ECO:0007669"/>
    <property type="project" value="UniProtKB-SubCell"/>
</dbReference>
<keyword evidence="11 22" id="KW-1133">Transmembrane helix</keyword>
<accession>A0AA38HJ75</accession>
<reference evidence="24" key="1">
    <citation type="journal article" date="2023" name="G3 (Bethesda)">
        <title>Whole genome assemblies of Zophobas morio and Tenebrio molitor.</title>
        <authorList>
            <person name="Kaur S."/>
            <person name="Stinson S.A."/>
            <person name="diCenzo G.C."/>
        </authorList>
    </citation>
    <scope>NUCLEOTIDE SEQUENCE</scope>
    <source>
        <strain evidence="24">QUZm001</strain>
    </source>
</reference>
<evidence type="ECO:0000256" key="1">
    <source>
        <dbReference type="ARBA" id="ARBA00002555"/>
    </source>
</evidence>
<sequence>MASDAGLHPPSYPWDFKGYLSTFHHASLRRGFQVYREVCSSCHSLQRVAFRHLVNVTHTEKEMKAIAEDYEIEDGPNDKGEMFTRPGKLTDYFPSPYPNKEAAKAANGGAYPPDLSLMVRGRHDGENYIFSLLTGYMDPPAGLEVREGLHFNPYFPGGLISMDRPLYDGAVEYDDGTPATTSQMAKDVVSFLCFTSKPEHDERKRMGLRAMIILITAFGIAFYLKQHRWAVLKTRKIFYCPPKDL</sequence>
<comment type="subunit">
    <text evidence="19">Component of the ubiquinol-cytochrome c oxidoreductase (cytochrome b-c1 complex, complex III, CIII), a multisubunit enzyme composed of 11 subunits. The complex is composed of 3 respiratory subunits cytochrome b, cytochrome c1 and Rieske protein UQCRFS1, 2 core protein subunits UQCRC1/QCR1 and UQCRC2/QCR2, and 6 low-molecular weight protein subunits UQCRH/QCR6, UQCRB/QCR7, UQCRQ/QCR8, UQCR10/QCR9, UQCR11/QCR10 and subunit 9, the cleavage product of Rieske protein UQCRFS1. The complex exists as an obligatory dimer and forms supercomplexes (SCs) in the inner mitochondrial membrane with NADH-ubiquinone oxidoreductase (complex I, CI) and cytochrome c oxidase (complex IV, CIV), resulting in different assemblies (supercomplex SCI(1)III(2)IV(1) and megacomplex MCI(2)III(2)IV(2)). Interacts with FLVCR2; this interaction occurs in the absence of heme and is disrupted upon heme binding.</text>
</comment>
<keyword evidence="6" id="KW-0679">Respiratory chain</keyword>
<keyword evidence="4" id="KW-0813">Transport</keyword>
<evidence type="ECO:0000256" key="3">
    <source>
        <dbReference type="ARBA" id="ARBA00006488"/>
    </source>
</evidence>
<keyword evidence="10" id="KW-0249">Electron transport</keyword>
<dbReference type="GO" id="GO:0006122">
    <property type="term" value="P:mitochondrial electron transport, ubiquinol to cytochrome c"/>
    <property type="evidence" value="ECO:0007669"/>
    <property type="project" value="TreeGrafter"/>
</dbReference>
<dbReference type="SUPFAM" id="SSF46626">
    <property type="entry name" value="Cytochrome c"/>
    <property type="match status" value="1"/>
</dbReference>
<dbReference type="PANTHER" id="PTHR10266">
    <property type="entry name" value="CYTOCHROME C1"/>
    <property type="match status" value="1"/>
</dbReference>
<evidence type="ECO:0000256" key="16">
    <source>
        <dbReference type="ARBA" id="ARBA00041262"/>
    </source>
</evidence>
<dbReference type="FunFam" id="1.10.760.10:FF:000002">
    <property type="entry name" value="Cytochrome c1, heme protein"/>
    <property type="match status" value="1"/>
</dbReference>
<keyword evidence="7 22" id="KW-0812">Transmembrane</keyword>
<dbReference type="EMBL" id="JALNTZ010000553">
    <property type="protein sequence ID" value="KAJ3634397.1"/>
    <property type="molecule type" value="Genomic_DNA"/>
</dbReference>
<evidence type="ECO:0000256" key="5">
    <source>
        <dbReference type="ARBA" id="ARBA00022617"/>
    </source>
</evidence>
<keyword evidence="14 22" id="KW-0472">Membrane</keyword>
<dbReference type="InterPro" id="IPR002326">
    <property type="entry name" value="Cyt_c1"/>
</dbReference>
<evidence type="ECO:0000256" key="18">
    <source>
        <dbReference type="ARBA" id="ARBA00041779"/>
    </source>
</evidence>
<comment type="subcellular location">
    <subcellularLocation>
        <location evidence="2">Mitochondrion inner membrane</location>
    </subcellularLocation>
</comment>
<name>A0AA38HJ75_9CUCU</name>
<evidence type="ECO:0000259" key="23">
    <source>
        <dbReference type="PROSITE" id="PS51007"/>
    </source>
</evidence>
<organism evidence="24 25">
    <name type="scientific">Zophobas morio</name>
    <dbReference type="NCBI Taxonomy" id="2755281"/>
    <lineage>
        <taxon>Eukaryota</taxon>
        <taxon>Metazoa</taxon>
        <taxon>Ecdysozoa</taxon>
        <taxon>Arthropoda</taxon>
        <taxon>Hexapoda</taxon>
        <taxon>Insecta</taxon>
        <taxon>Pterygota</taxon>
        <taxon>Neoptera</taxon>
        <taxon>Endopterygota</taxon>
        <taxon>Coleoptera</taxon>
        <taxon>Polyphaga</taxon>
        <taxon>Cucujiformia</taxon>
        <taxon>Tenebrionidae</taxon>
        <taxon>Zophobas</taxon>
    </lineage>
</organism>
<evidence type="ECO:0000256" key="10">
    <source>
        <dbReference type="ARBA" id="ARBA00022982"/>
    </source>
</evidence>
<feature type="transmembrane region" description="Helical" evidence="22">
    <location>
        <begin position="206"/>
        <end position="224"/>
    </location>
</feature>
<dbReference type="GO" id="GO:0009055">
    <property type="term" value="F:electron transfer activity"/>
    <property type="evidence" value="ECO:0007669"/>
    <property type="project" value="InterPro"/>
</dbReference>
<keyword evidence="9" id="KW-0999">Mitochondrion inner membrane</keyword>
<keyword evidence="12 21" id="KW-0408">Iron</keyword>
<comment type="caution">
    <text evidence="24">The sequence shown here is derived from an EMBL/GenBank/DDBJ whole genome shotgun (WGS) entry which is preliminary data.</text>
</comment>
<dbReference type="AlphaFoldDB" id="A0AA38HJ75"/>
<dbReference type="GO" id="GO:0046872">
    <property type="term" value="F:metal ion binding"/>
    <property type="evidence" value="ECO:0007669"/>
    <property type="project" value="UniProtKB-KW"/>
</dbReference>
<keyword evidence="13" id="KW-0496">Mitochondrion</keyword>
<dbReference type="GO" id="GO:0020037">
    <property type="term" value="F:heme binding"/>
    <property type="evidence" value="ECO:0007669"/>
    <property type="project" value="InterPro"/>
</dbReference>
<comment type="function">
    <text evidence="1">Electron carrier protein. The oxidized form of the cytochrome c heme group can accept an electron from the heme group of the cytochrome c1 subunit of cytochrome reductase. Cytochrome c then transfers this electron to the cytochrome oxidase complex, the final protein carrier in the mitochondrial electron-transport chain.</text>
</comment>
<evidence type="ECO:0000256" key="8">
    <source>
        <dbReference type="ARBA" id="ARBA00022723"/>
    </source>
</evidence>
<evidence type="ECO:0000256" key="15">
    <source>
        <dbReference type="ARBA" id="ARBA00040084"/>
    </source>
</evidence>
<protein>
    <recommendedName>
        <fullName evidence="15">Cytochrome c1, heme protein, mitochondrial</fullName>
    </recommendedName>
    <alternativeName>
        <fullName evidence="18">Complex III subunit 4</fullName>
    </alternativeName>
    <alternativeName>
        <fullName evidence="17">Complex III subunit IV</fullName>
    </alternativeName>
    <alternativeName>
        <fullName evidence="16">Cytochrome b-c1 complex subunit 4</fullName>
    </alternativeName>
    <alternativeName>
        <fullName evidence="20">Ubiquinol-cytochrome-c reductase complex cytochrome c1 subunit</fullName>
    </alternativeName>
</protein>
<dbReference type="Gene3D" id="1.20.5.100">
    <property type="entry name" value="Cytochrome c1, transmembrane anchor, C-terminal"/>
    <property type="match status" value="1"/>
</dbReference>
<evidence type="ECO:0000256" key="2">
    <source>
        <dbReference type="ARBA" id="ARBA00004273"/>
    </source>
</evidence>
<feature type="binding site" description="covalent" evidence="21">
    <location>
        <position position="162"/>
    </location>
    <ligand>
        <name>heme c</name>
        <dbReference type="ChEBI" id="CHEBI:61717"/>
    </ligand>
</feature>
<evidence type="ECO:0000256" key="9">
    <source>
        <dbReference type="ARBA" id="ARBA00022792"/>
    </source>
</evidence>
<evidence type="ECO:0000256" key="17">
    <source>
        <dbReference type="ARBA" id="ARBA00041724"/>
    </source>
</evidence>
<evidence type="ECO:0000256" key="7">
    <source>
        <dbReference type="ARBA" id="ARBA00022692"/>
    </source>
</evidence>
<evidence type="ECO:0000256" key="19">
    <source>
        <dbReference type="ARBA" id="ARBA00062753"/>
    </source>
</evidence>
<dbReference type="FunFam" id="1.20.5.100:FF:000003">
    <property type="entry name" value="Cytochrome c1, heme protein, mitochondrial"/>
    <property type="match status" value="1"/>
</dbReference>
<evidence type="ECO:0000256" key="13">
    <source>
        <dbReference type="ARBA" id="ARBA00023128"/>
    </source>
</evidence>
<feature type="binding site" description="covalent" evidence="21">
    <location>
        <position position="43"/>
    </location>
    <ligand>
        <name>heme c</name>
        <dbReference type="ChEBI" id="CHEBI:61717"/>
    </ligand>
</feature>
<comment type="cofactor">
    <cofactor evidence="21">
        <name>heme c</name>
        <dbReference type="ChEBI" id="CHEBI:61717"/>
    </cofactor>
    <text evidence="21">Binds 1 heme c group covalently per subunit.</text>
</comment>
<dbReference type="InterPro" id="IPR021157">
    <property type="entry name" value="Cyt_c1_TM_anchor_C"/>
</dbReference>
<evidence type="ECO:0000313" key="24">
    <source>
        <dbReference type="EMBL" id="KAJ3634397.1"/>
    </source>
</evidence>
<evidence type="ECO:0000256" key="11">
    <source>
        <dbReference type="ARBA" id="ARBA00022989"/>
    </source>
</evidence>
<dbReference type="Pfam" id="PF02167">
    <property type="entry name" value="Cytochrom_C1"/>
    <property type="match status" value="1"/>
</dbReference>
<keyword evidence="5 21" id="KW-0349">Heme</keyword>
<feature type="domain" description="Cytochrome c" evidence="23">
    <location>
        <begin position="26"/>
        <end position="196"/>
    </location>
</feature>
<feature type="binding site" description="covalent" evidence="21">
    <location>
        <position position="39"/>
    </location>
    <ligand>
        <name>heme c</name>
        <dbReference type="ChEBI" id="CHEBI:61717"/>
    </ligand>
</feature>
<evidence type="ECO:0000256" key="22">
    <source>
        <dbReference type="SAM" id="Phobius"/>
    </source>
</evidence>
<dbReference type="Proteomes" id="UP001168821">
    <property type="component" value="Unassembled WGS sequence"/>
</dbReference>
<evidence type="ECO:0000256" key="6">
    <source>
        <dbReference type="ARBA" id="ARBA00022660"/>
    </source>
</evidence>
<comment type="similarity">
    <text evidence="3">Belongs to the cytochrome c family.</text>
</comment>
<evidence type="ECO:0000256" key="12">
    <source>
        <dbReference type="ARBA" id="ARBA00023004"/>
    </source>
</evidence>
<keyword evidence="25" id="KW-1185">Reference proteome</keyword>
<dbReference type="Gene3D" id="1.10.760.10">
    <property type="entry name" value="Cytochrome c-like domain"/>
    <property type="match status" value="1"/>
</dbReference>
<dbReference type="InterPro" id="IPR009056">
    <property type="entry name" value="Cyt_c-like_dom"/>
</dbReference>
<evidence type="ECO:0000256" key="4">
    <source>
        <dbReference type="ARBA" id="ARBA00022448"/>
    </source>
</evidence>
<dbReference type="PRINTS" id="PR00603">
    <property type="entry name" value="CYTOCHROMEC1"/>
</dbReference>
<gene>
    <name evidence="24" type="ORF">Zmor_019116</name>
</gene>